<dbReference type="GO" id="GO:0032222">
    <property type="term" value="P:regulation of synaptic transmission, cholinergic"/>
    <property type="evidence" value="ECO:0007669"/>
    <property type="project" value="InterPro"/>
</dbReference>
<comment type="subcellular location">
    <subcellularLocation>
        <location evidence="1">Membrane</location>
        <topology evidence="1">Lipid-anchor</topology>
        <topology evidence="1">GPI-anchor</topology>
    </subcellularLocation>
</comment>
<evidence type="ECO:0000256" key="3">
    <source>
        <dbReference type="ARBA" id="ARBA00022692"/>
    </source>
</evidence>
<reference evidence="10" key="1">
    <citation type="journal article" date="2023" name="Genome Biol. Evol.">
        <title>Long-read-based Genome Assembly of Drosophila gunungcola Reveals Fewer Chemosensory Genes in Flower-breeding Species.</title>
        <authorList>
            <person name="Negi A."/>
            <person name="Liao B.Y."/>
            <person name="Yeh S.D."/>
        </authorList>
    </citation>
    <scope>NUCLEOTIDE SEQUENCE</scope>
    <source>
        <strain evidence="10">Sukarami</strain>
    </source>
</reference>
<evidence type="ECO:0000313" key="11">
    <source>
        <dbReference type="Proteomes" id="UP001059596"/>
    </source>
</evidence>
<gene>
    <name evidence="10" type="ORF">M5D96_004570</name>
</gene>
<keyword evidence="4 9" id="KW-0732">Signal</keyword>
<evidence type="ECO:0000256" key="6">
    <source>
        <dbReference type="ARBA" id="ARBA00023136"/>
    </source>
</evidence>
<evidence type="ECO:0000256" key="5">
    <source>
        <dbReference type="ARBA" id="ARBA00022989"/>
    </source>
</evidence>
<evidence type="ECO:0000256" key="7">
    <source>
        <dbReference type="ARBA" id="ARBA00023180"/>
    </source>
</evidence>
<keyword evidence="8" id="KW-0449">Lipoprotein</keyword>
<keyword evidence="7" id="KW-0325">Glycoprotein</keyword>
<dbReference type="PROSITE" id="PS51257">
    <property type="entry name" value="PROKAR_LIPOPROTEIN"/>
    <property type="match status" value="1"/>
</dbReference>
<organism evidence="10 11">
    <name type="scientific">Drosophila gunungcola</name>
    <name type="common">fruit fly</name>
    <dbReference type="NCBI Taxonomy" id="103775"/>
    <lineage>
        <taxon>Eukaryota</taxon>
        <taxon>Metazoa</taxon>
        <taxon>Ecdysozoa</taxon>
        <taxon>Arthropoda</taxon>
        <taxon>Hexapoda</taxon>
        <taxon>Insecta</taxon>
        <taxon>Pterygota</taxon>
        <taxon>Neoptera</taxon>
        <taxon>Endopterygota</taxon>
        <taxon>Diptera</taxon>
        <taxon>Brachycera</taxon>
        <taxon>Muscomorpha</taxon>
        <taxon>Ephydroidea</taxon>
        <taxon>Drosophilidae</taxon>
        <taxon>Drosophila</taxon>
        <taxon>Sophophora</taxon>
    </lineage>
</organism>
<accession>A0A9P9YUR1</accession>
<feature type="chain" id="PRO_5040499017" description="Protein sleepless" evidence="9">
    <location>
        <begin position="24"/>
        <end position="521"/>
    </location>
</feature>
<dbReference type="Proteomes" id="UP001059596">
    <property type="component" value="Unassembled WGS sequence"/>
</dbReference>
<proteinExistence type="predicted"/>
<evidence type="ECO:0000256" key="8">
    <source>
        <dbReference type="ARBA" id="ARBA00023288"/>
    </source>
</evidence>
<name>A0A9P9YUR1_9MUSC</name>
<sequence>MVSALKSSLAVAIMISLACSAYAIKCYQCESLTSPKCGLKFEADDNLLIDCSRIGPPRYLQNFFPLRNATGCMKKTLESVAGHPQIVRSCYFGDINNKQGGCQSDPSLPFVRQLDCDVCTKDECNGSSSLAPIAGAIVLFFAPNRYAIKCYQCDSITKPNCGMNFKADDSLLLDCTRIAPPRFLQNFFPVRNATGCMKQTIDLPGQSQIVRSCYFGDVSNTQAGCQTDPNLPLNKLLSCEVCTKDECNGSSSMAPIAGVILLFFGVAPYAIKCYACESVYEASCGEDFEVENHFKRDCAFIAPPRFLENDLLSVNATACLKREFKENGVRKIVRGCYFGDVNATEVWCKMDPTLMAVQNTSCHVCDNENYCNGAESPADNWKIFASLVLFLLAPPRAITCYECDSVNNPGCGEQFAGDDISTTDCDVVANMRASGAEATCLTKYHEGIPGDTRFVRRSCYFGDSSPMGINCDDGPDPVVPFMNFLGCTLCNTDLCNAAPGRITLSLASAFSVLGLLILLTK</sequence>
<dbReference type="AlphaFoldDB" id="A0A9P9YUR1"/>
<dbReference type="Pfam" id="PF17064">
    <property type="entry name" value="QVR"/>
    <property type="match status" value="4"/>
</dbReference>
<dbReference type="PANTHER" id="PTHR33562">
    <property type="entry name" value="ATILLA, ISOFORM B-RELATED-RELATED"/>
    <property type="match status" value="1"/>
</dbReference>
<evidence type="ECO:0008006" key="12">
    <source>
        <dbReference type="Google" id="ProtNLM"/>
    </source>
</evidence>
<keyword evidence="5" id="KW-1133">Transmembrane helix</keyword>
<dbReference type="PANTHER" id="PTHR33562:SF18">
    <property type="entry name" value="BOUDIN-RELATED"/>
    <property type="match status" value="1"/>
</dbReference>
<dbReference type="EMBL" id="JAMKOV010000002">
    <property type="protein sequence ID" value="KAI8043243.1"/>
    <property type="molecule type" value="Genomic_DNA"/>
</dbReference>
<evidence type="ECO:0000256" key="1">
    <source>
        <dbReference type="ARBA" id="ARBA00004589"/>
    </source>
</evidence>
<evidence type="ECO:0000256" key="4">
    <source>
        <dbReference type="ARBA" id="ARBA00022729"/>
    </source>
</evidence>
<keyword evidence="3" id="KW-0812">Transmembrane</keyword>
<keyword evidence="6" id="KW-0472">Membrane</keyword>
<dbReference type="GO" id="GO:0030431">
    <property type="term" value="P:sleep"/>
    <property type="evidence" value="ECO:0007669"/>
    <property type="project" value="InterPro"/>
</dbReference>
<protein>
    <recommendedName>
        <fullName evidence="12">Protein sleepless</fullName>
    </recommendedName>
</protein>
<keyword evidence="11" id="KW-1185">Reference proteome</keyword>
<keyword evidence="2" id="KW-0336">GPI-anchor</keyword>
<dbReference type="GO" id="GO:0098552">
    <property type="term" value="C:side of membrane"/>
    <property type="evidence" value="ECO:0007669"/>
    <property type="project" value="UniProtKB-KW"/>
</dbReference>
<evidence type="ECO:0000256" key="2">
    <source>
        <dbReference type="ARBA" id="ARBA00022622"/>
    </source>
</evidence>
<evidence type="ECO:0000313" key="10">
    <source>
        <dbReference type="EMBL" id="KAI8043243.1"/>
    </source>
</evidence>
<feature type="signal peptide" evidence="9">
    <location>
        <begin position="1"/>
        <end position="23"/>
    </location>
</feature>
<dbReference type="InterPro" id="IPR050975">
    <property type="entry name" value="Sleep_regulator"/>
</dbReference>
<evidence type="ECO:0000256" key="9">
    <source>
        <dbReference type="SAM" id="SignalP"/>
    </source>
</evidence>
<dbReference type="InterPro" id="IPR031424">
    <property type="entry name" value="QVR-like"/>
</dbReference>
<comment type="caution">
    <text evidence="10">The sequence shown here is derived from an EMBL/GenBank/DDBJ whole genome shotgun (WGS) entry which is preliminary data.</text>
</comment>